<comment type="caution">
    <text evidence="6">The sequence shown here is derived from an EMBL/GenBank/DDBJ whole genome shotgun (WGS) entry which is preliminary data.</text>
</comment>
<keyword evidence="2" id="KW-0596">Phosphopantetheine</keyword>
<evidence type="ECO:0000256" key="3">
    <source>
        <dbReference type="ARBA" id="ARBA00022553"/>
    </source>
</evidence>
<dbReference type="PANTHER" id="PTHR45527:SF1">
    <property type="entry name" value="FATTY ACID SYNTHASE"/>
    <property type="match status" value="1"/>
</dbReference>
<feature type="domain" description="Carrier" evidence="5">
    <location>
        <begin position="1071"/>
        <end position="1144"/>
    </location>
</feature>
<dbReference type="InterPro" id="IPR045851">
    <property type="entry name" value="AMP-bd_C_sf"/>
</dbReference>
<dbReference type="CDD" id="cd05930">
    <property type="entry name" value="A_NRPS"/>
    <property type="match status" value="1"/>
</dbReference>
<dbReference type="InterPro" id="IPR042099">
    <property type="entry name" value="ANL_N_sf"/>
</dbReference>
<dbReference type="Gene3D" id="3.30.559.30">
    <property type="entry name" value="Nonribosomal peptide synthetase, condensation domain"/>
    <property type="match status" value="1"/>
</dbReference>
<gene>
    <name evidence="6" type="ORF">GCM10010302_05240</name>
</gene>
<dbReference type="InterPro" id="IPR036736">
    <property type="entry name" value="ACP-like_sf"/>
</dbReference>
<dbReference type="InterPro" id="IPR023213">
    <property type="entry name" value="CAT-like_dom_sf"/>
</dbReference>
<dbReference type="PROSITE" id="PS50075">
    <property type="entry name" value="CARRIER"/>
    <property type="match status" value="2"/>
</dbReference>
<dbReference type="Proteomes" id="UP001501867">
    <property type="component" value="Unassembled WGS sequence"/>
</dbReference>
<dbReference type="SUPFAM" id="SSF56801">
    <property type="entry name" value="Acetyl-CoA synthetase-like"/>
    <property type="match status" value="1"/>
</dbReference>
<evidence type="ECO:0000313" key="6">
    <source>
        <dbReference type="EMBL" id="GAA0270628.1"/>
    </source>
</evidence>
<dbReference type="Pfam" id="PF13193">
    <property type="entry name" value="AMP-binding_C"/>
    <property type="match status" value="1"/>
</dbReference>
<dbReference type="Gene3D" id="3.30.559.10">
    <property type="entry name" value="Chloramphenicol acetyltransferase-like domain"/>
    <property type="match status" value="1"/>
</dbReference>
<evidence type="ECO:0000256" key="4">
    <source>
        <dbReference type="SAM" id="MobiDB-lite"/>
    </source>
</evidence>
<dbReference type="EMBL" id="BAAABV010000005">
    <property type="protein sequence ID" value="GAA0270628.1"/>
    <property type="molecule type" value="Genomic_DNA"/>
</dbReference>
<dbReference type="InterPro" id="IPR006162">
    <property type="entry name" value="Ppantetheine_attach_site"/>
</dbReference>
<feature type="compositionally biased region" description="Low complexity" evidence="4">
    <location>
        <begin position="1063"/>
        <end position="1072"/>
    </location>
</feature>
<evidence type="ECO:0000313" key="7">
    <source>
        <dbReference type="Proteomes" id="UP001501867"/>
    </source>
</evidence>
<reference evidence="6 7" key="1">
    <citation type="journal article" date="2019" name="Int. J. Syst. Evol. Microbiol.">
        <title>The Global Catalogue of Microorganisms (GCM) 10K type strain sequencing project: providing services to taxonomists for standard genome sequencing and annotation.</title>
        <authorList>
            <consortium name="The Broad Institute Genomics Platform"/>
            <consortium name="The Broad Institute Genome Sequencing Center for Infectious Disease"/>
            <person name="Wu L."/>
            <person name="Ma J."/>
        </authorList>
    </citation>
    <scope>NUCLEOTIDE SEQUENCE [LARGE SCALE GENOMIC DNA]</scope>
    <source>
        <strain evidence="6 7">JCM 4505</strain>
    </source>
</reference>
<evidence type="ECO:0000256" key="1">
    <source>
        <dbReference type="ARBA" id="ARBA00001957"/>
    </source>
</evidence>
<name>A0ABN0V1H5_9ACTN</name>
<keyword evidence="7" id="KW-1185">Reference proteome</keyword>
<dbReference type="InterPro" id="IPR020845">
    <property type="entry name" value="AMP-binding_CS"/>
</dbReference>
<dbReference type="PANTHER" id="PTHR45527">
    <property type="entry name" value="NONRIBOSOMAL PEPTIDE SYNTHETASE"/>
    <property type="match status" value="1"/>
</dbReference>
<dbReference type="InterPro" id="IPR001242">
    <property type="entry name" value="Condensation_dom"/>
</dbReference>
<feature type="domain" description="Carrier" evidence="5">
    <location>
        <begin position="502"/>
        <end position="576"/>
    </location>
</feature>
<dbReference type="NCBIfam" id="TIGR01733">
    <property type="entry name" value="AA-adenyl-dom"/>
    <property type="match status" value="1"/>
</dbReference>
<sequence>MPVLHELLSAQAVRDGAGTAALCQGKTLTFGQAEARADRIAAGLAARGVGLGSRVGLHLSRSLLLMPALVGLLRAGGVCVPVDPEDPAARRNTILEFARTDLVLTERPLLAAPYPQGTVVVAVEDLLEEETVFDPVTVPDDALAFIFYTSGSTGVPKGVMLTHRALVSGQRWLQDTFALQPGERHLLRTTLSITNLVREVFWPLLHGGTAVIVPPGEHKDPDRLVEIINAEGVCNLLTVPALISGMLQNPAFAANTSLRYVFCSSDVMPGALAGEFFATGPRARLFNMYGLTEALYASNFECLPGATYDGFVPIGYPAELAPLILDGDLRPAPDGETGELCLAGTGMAEGYDRLPDLTAAKFTDSPQGRIFRTGDLGRRAADGCLELHGRMDDQVKVAGYRVELGEVEARLREFPGVTGAVVSGHRGHGGHQRLTAHLTVTGPAPVAAALRTHLAASLPDYMIPAAFALVDVIPLTHNGKVDRRALAAQDGQRIELAEEYQEPRTDLERYLTGLWADVLGLPRVGVHDDFLALGGDSIQGFLIAAKANAEGLGLSSTQFFATPTVAETAALVEGRRRNGKESRPFAAPGFSVAESDLARLRRDAADPDGITKVFPLTDMQKGMLFHCLLDPESGVYVEQLLYTLDGELDVEAFHRAWHQVARRHEILRTSIVTRGLTDPLHAVQADAEPQWTVLDWSDHDPQNQEAELGEWLSADQRQGFVLERAPLFRLAVIRTGPTRHRLVMTYHHLVLDIWSLFVLLRDAVEIYRADRDTAAPILPPARPFSDYVAFVLQQDTTDSRAYWTERLADYKGPTLIGRTARPDLSASDRALHARAVHPFGPGPTQRLLAFGRAKRLTPNSLIQAAWATVLAAFTRSDDICFGTTITHRPVALSGIEDMAGIFVNILPLRLRVDPDTPLTNWLHQVQDTQLTAHTHEKYPLPLIQQHPDLPSGRLLFESLLVFENIPHGIGWAGSGGLTIHQGPNRGWTNYPLTIGVSAQDELVFQVEYDRAHFDRETVDRVMSAFLTTLRTIADDTTESLGKLLTSVDTPSPRLPHPAPAGPPTAARTPATAVTPDEAALARIWADALGTEEVDIHSSFLELGGDSLTALRVRTLAQEAGFPLTLRDLIVDGATIHRLAEHRAA</sequence>
<evidence type="ECO:0000259" key="5">
    <source>
        <dbReference type="PROSITE" id="PS50075"/>
    </source>
</evidence>
<feature type="region of interest" description="Disordered" evidence="4">
    <location>
        <begin position="1046"/>
        <end position="1072"/>
    </location>
</feature>
<dbReference type="SUPFAM" id="SSF52777">
    <property type="entry name" value="CoA-dependent acyltransferases"/>
    <property type="match status" value="2"/>
</dbReference>
<dbReference type="InterPro" id="IPR010071">
    <property type="entry name" value="AA_adenyl_dom"/>
</dbReference>
<organism evidence="6 7">
    <name type="scientific">Streptomyces polychromogenes</name>
    <dbReference type="NCBI Taxonomy" id="67342"/>
    <lineage>
        <taxon>Bacteria</taxon>
        <taxon>Bacillati</taxon>
        <taxon>Actinomycetota</taxon>
        <taxon>Actinomycetes</taxon>
        <taxon>Kitasatosporales</taxon>
        <taxon>Streptomycetaceae</taxon>
        <taxon>Streptomyces</taxon>
    </lineage>
</organism>
<dbReference type="PROSITE" id="PS00012">
    <property type="entry name" value="PHOSPHOPANTETHEINE"/>
    <property type="match status" value="1"/>
</dbReference>
<dbReference type="InterPro" id="IPR025110">
    <property type="entry name" value="AMP-bd_C"/>
</dbReference>
<accession>A0ABN0V1H5</accession>
<dbReference type="PROSITE" id="PS00455">
    <property type="entry name" value="AMP_BINDING"/>
    <property type="match status" value="1"/>
</dbReference>
<feature type="compositionally biased region" description="Pro residues" evidence="4">
    <location>
        <begin position="1052"/>
        <end position="1062"/>
    </location>
</feature>
<protein>
    <submittedName>
        <fullName evidence="6">Non-ribosomal peptide synthetase</fullName>
    </submittedName>
</protein>
<dbReference type="RefSeq" id="WP_344151679.1">
    <property type="nucleotide sequence ID" value="NZ_BAAABV010000005.1"/>
</dbReference>
<dbReference type="Pfam" id="PF00668">
    <property type="entry name" value="Condensation"/>
    <property type="match status" value="1"/>
</dbReference>
<dbReference type="Pfam" id="PF00550">
    <property type="entry name" value="PP-binding"/>
    <property type="match status" value="2"/>
</dbReference>
<dbReference type="CDD" id="cd19543">
    <property type="entry name" value="DCL_NRPS"/>
    <property type="match status" value="1"/>
</dbReference>
<dbReference type="Pfam" id="PF00501">
    <property type="entry name" value="AMP-binding"/>
    <property type="match status" value="1"/>
</dbReference>
<comment type="cofactor">
    <cofactor evidence="1">
        <name>pantetheine 4'-phosphate</name>
        <dbReference type="ChEBI" id="CHEBI:47942"/>
    </cofactor>
</comment>
<keyword evidence="3" id="KW-0597">Phosphoprotein</keyword>
<dbReference type="SUPFAM" id="SSF47336">
    <property type="entry name" value="ACP-like"/>
    <property type="match status" value="2"/>
</dbReference>
<dbReference type="InterPro" id="IPR009081">
    <property type="entry name" value="PP-bd_ACP"/>
</dbReference>
<proteinExistence type="predicted"/>
<dbReference type="InterPro" id="IPR000873">
    <property type="entry name" value="AMP-dep_synth/lig_dom"/>
</dbReference>
<dbReference type="Gene3D" id="3.40.50.12780">
    <property type="entry name" value="N-terminal domain of ligase-like"/>
    <property type="match status" value="1"/>
</dbReference>
<dbReference type="Gene3D" id="3.30.300.30">
    <property type="match status" value="1"/>
</dbReference>
<evidence type="ECO:0000256" key="2">
    <source>
        <dbReference type="ARBA" id="ARBA00022450"/>
    </source>
</evidence>
<dbReference type="Gene3D" id="1.10.1200.10">
    <property type="entry name" value="ACP-like"/>
    <property type="match status" value="2"/>
</dbReference>